<comment type="caution">
    <text evidence="11">The sequence shown here is derived from an EMBL/GenBank/DDBJ whole genome shotgun (WGS) entry which is preliminary data.</text>
</comment>
<dbReference type="InterPro" id="IPR036852">
    <property type="entry name" value="Peptidase_S8/S53_dom_sf"/>
</dbReference>
<evidence type="ECO:0000256" key="7">
    <source>
        <dbReference type="RuleBase" id="RU003355"/>
    </source>
</evidence>
<evidence type="ECO:0000256" key="9">
    <source>
        <dbReference type="SAM" id="SignalP"/>
    </source>
</evidence>
<feature type="region of interest" description="Disordered" evidence="8">
    <location>
        <begin position="194"/>
        <end position="213"/>
    </location>
</feature>
<evidence type="ECO:0000256" key="1">
    <source>
        <dbReference type="ARBA" id="ARBA00011073"/>
    </source>
</evidence>
<comment type="similarity">
    <text evidence="1 6 7">Belongs to the peptidase S8 family.</text>
</comment>
<dbReference type="PANTHER" id="PTHR43806:SF11">
    <property type="entry name" value="CEREVISIN-RELATED"/>
    <property type="match status" value="1"/>
</dbReference>
<proteinExistence type="inferred from homology"/>
<dbReference type="PROSITE" id="PS00137">
    <property type="entry name" value="SUBTILASE_HIS"/>
    <property type="match status" value="1"/>
</dbReference>
<dbReference type="InterPro" id="IPR000209">
    <property type="entry name" value="Peptidase_S8/S53_dom"/>
</dbReference>
<evidence type="ECO:0000256" key="2">
    <source>
        <dbReference type="ARBA" id="ARBA00022670"/>
    </source>
</evidence>
<keyword evidence="3 6" id="KW-0378">Hydrolase</keyword>
<dbReference type="GO" id="GO:0004252">
    <property type="term" value="F:serine-type endopeptidase activity"/>
    <property type="evidence" value="ECO:0007669"/>
    <property type="project" value="UniProtKB-UniRule"/>
</dbReference>
<sequence length="1247" mass="130709">MPLSRRPHPARLAVAATLSTALTASLVALAPTGSAAADPTPGSPPAPPTASGPTTTAVPGRSDRVTLITGDVVTVTDAGGGRRTASVEPGAGRETVTFSTTEVDGELMVLPSDAVPYVARGVLDDDLFEVSSLVDDGYAGRDSLPLVVAYADPDPTARRAPVTGTRTTRALPSIGGAALTATTAELDDVWRSLTPGSASGSTPGARATNPAPTTLGGFSHVWLDGRVRPSLDHSVPQIGAPAAWAAGFRGKGVEVAVLDTGVDATHPDLADRVTEQRDFSESASGPTDHFGHGTHVASTIAGTGAASGGRLQGVAPEATILSGKVLGDDGSGYDSWIIAGMEWATASGATVVNMSLGGGPTDGSDPLSLAVDRLSAQTGALFVVAAGNEGEEETVGAPGAAPAALTVAAVDRDENLAEFSSRGPRLGDGGLKPEISAPGVDIVAARAAGTTMGTPVDERYTTASGTSMATPHVAGAAALLAQQHPGWDGARLKDALVSSARPNPTLSVWQQGAGRVDLARAVSQSVFASATADFARPTEEGPVTRTVTYRNDGDVPAELALRLDVSDADVAGRTTDAFSAPSAVTVPARGSADVVVTLDTTRLERGRWSGALVASAGDGDVTRTAVGALRSGPRHRVTVRAVDFEGRDTGAPVLTLFGDRPGTDWVQYVSEGDPLQMDVEEGTYLLHALVNQYDPQDQRLGEILDPALTITGDTEIVLDARLTRKVLVQTPQPAQQQTVLSLYAHREFGTGRRVSHGVMEFGENTIWVTPTRAPADGTFEFSTRWQLVRPSALLTVPGLGERPQVNLLPDSPVLPEPTTYDLVAPGPSLAGATGKVAVVRSAGWDDEQVLLRRAAKVGVAGIVVVRPPDYSIRTVFQPTARPAAVPSMVTTTADGDRLVARAQQGRARVTLDLRRTSPYLYDVVTVATGRVPDQVVHVVSPSNSRRITTTYGDMGSGGWADEQRFGWRPWQDYAWNDTRRLVATPSQREEWVSTGDTLWQHRVSHLRDGWAQGPLDSGLSELPTSYPPGRETERWYAPVVRPAAAPGVPSRRVGDRLELRVAEFVDADGHVAVGYDGEQQARLYRDGSLVAELPYGQADVITTPGEARYRLHLATTRRGPEWQWGVRTSTSWSFRSAHTPEAGADLDLLQVRYDVPAAADGRVTARAHTVGIEVRRQDGSSVAGATLAVSSSGDRGTTWSSLPVRRVGDGFQVSVPAGSDPVSLRVDAADRSGSLVQQTVVDAYGRR</sequence>
<evidence type="ECO:0000256" key="3">
    <source>
        <dbReference type="ARBA" id="ARBA00022801"/>
    </source>
</evidence>
<evidence type="ECO:0000256" key="4">
    <source>
        <dbReference type="ARBA" id="ARBA00022825"/>
    </source>
</evidence>
<protein>
    <submittedName>
        <fullName evidence="11">Subtilisin family serine protease</fullName>
    </submittedName>
</protein>
<keyword evidence="2 6" id="KW-0645">Protease</keyword>
<dbReference type="Gene3D" id="3.40.50.200">
    <property type="entry name" value="Peptidase S8/S53 domain"/>
    <property type="match status" value="1"/>
</dbReference>
<gene>
    <name evidence="11" type="ORF">DFJ68_3243</name>
</gene>
<evidence type="ECO:0000256" key="6">
    <source>
        <dbReference type="PROSITE-ProRule" id="PRU01240"/>
    </source>
</evidence>
<feature type="active site" description="Charge relay system" evidence="5 6">
    <location>
        <position position="467"/>
    </location>
</feature>
<dbReference type="AlphaFoldDB" id="A0A495Y2W9"/>
<feature type="domain" description="Peptidase S8/S53" evidence="10">
    <location>
        <begin position="250"/>
        <end position="505"/>
    </location>
</feature>
<feature type="region of interest" description="Disordered" evidence="8">
    <location>
        <begin position="33"/>
        <end position="61"/>
    </location>
</feature>
<keyword evidence="4 6" id="KW-0720">Serine protease</keyword>
<dbReference type="OrthoDB" id="9813435at2"/>
<dbReference type="EMBL" id="RBXT01000001">
    <property type="protein sequence ID" value="RKT79765.1"/>
    <property type="molecule type" value="Genomic_DNA"/>
</dbReference>
<keyword evidence="9" id="KW-0732">Signal</keyword>
<evidence type="ECO:0000313" key="11">
    <source>
        <dbReference type="EMBL" id="RKT79765.1"/>
    </source>
</evidence>
<name>A0A495Y2W9_9MICO</name>
<dbReference type="SUPFAM" id="SSF52743">
    <property type="entry name" value="Subtilisin-like"/>
    <property type="match status" value="1"/>
</dbReference>
<dbReference type="InterPro" id="IPR015500">
    <property type="entry name" value="Peptidase_S8_subtilisin-rel"/>
</dbReference>
<feature type="chain" id="PRO_5038927350" evidence="9">
    <location>
        <begin position="31"/>
        <end position="1247"/>
    </location>
</feature>
<organism evidence="11 12">
    <name type="scientific">Terracoccus luteus</name>
    <dbReference type="NCBI Taxonomy" id="53356"/>
    <lineage>
        <taxon>Bacteria</taxon>
        <taxon>Bacillati</taxon>
        <taxon>Actinomycetota</taxon>
        <taxon>Actinomycetes</taxon>
        <taxon>Micrococcales</taxon>
        <taxon>Intrasporangiaceae</taxon>
        <taxon>Terracoccus</taxon>
    </lineage>
</organism>
<dbReference type="PROSITE" id="PS00138">
    <property type="entry name" value="SUBTILASE_SER"/>
    <property type="match status" value="1"/>
</dbReference>
<evidence type="ECO:0000259" key="10">
    <source>
        <dbReference type="Pfam" id="PF00082"/>
    </source>
</evidence>
<dbReference type="PANTHER" id="PTHR43806">
    <property type="entry name" value="PEPTIDASE S8"/>
    <property type="match status" value="1"/>
</dbReference>
<evidence type="ECO:0000256" key="8">
    <source>
        <dbReference type="SAM" id="MobiDB-lite"/>
    </source>
</evidence>
<dbReference type="GO" id="GO:0006508">
    <property type="term" value="P:proteolysis"/>
    <property type="evidence" value="ECO:0007669"/>
    <property type="project" value="UniProtKB-KW"/>
</dbReference>
<reference evidence="11 12" key="1">
    <citation type="submission" date="2018-10" db="EMBL/GenBank/DDBJ databases">
        <title>Sequencing the genomes of 1000 actinobacteria strains.</title>
        <authorList>
            <person name="Klenk H.-P."/>
        </authorList>
    </citation>
    <scope>NUCLEOTIDE SEQUENCE [LARGE SCALE GENOMIC DNA]</scope>
    <source>
        <strain evidence="11 12">DSM 44267</strain>
    </source>
</reference>
<feature type="signal peptide" evidence="9">
    <location>
        <begin position="1"/>
        <end position="30"/>
    </location>
</feature>
<feature type="active site" description="Charge relay system" evidence="5 6">
    <location>
        <position position="259"/>
    </location>
</feature>
<dbReference type="PROSITE" id="PS00136">
    <property type="entry name" value="SUBTILASE_ASP"/>
    <property type="match status" value="1"/>
</dbReference>
<feature type="active site" description="Charge relay system" evidence="5 6">
    <location>
        <position position="292"/>
    </location>
</feature>
<dbReference type="PROSITE" id="PS51892">
    <property type="entry name" value="SUBTILASE"/>
    <property type="match status" value="1"/>
</dbReference>
<dbReference type="InterPro" id="IPR050131">
    <property type="entry name" value="Peptidase_S8_subtilisin-like"/>
</dbReference>
<feature type="compositionally biased region" description="Pro residues" evidence="8">
    <location>
        <begin position="41"/>
        <end position="50"/>
    </location>
</feature>
<dbReference type="Proteomes" id="UP000278440">
    <property type="component" value="Unassembled WGS sequence"/>
</dbReference>
<dbReference type="Pfam" id="PF00082">
    <property type="entry name" value="Peptidase_S8"/>
    <property type="match status" value="1"/>
</dbReference>
<evidence type="ECO:0000256" key="5">
    <source>
        <dbReference type="PIRSR" id="PIRSR615500-1"/>
    </source>
</evidence>
<dbReference type="RefSeq" id="WP_121034602.1">
    <property type="nucleotide sequence ID" value="NZ_RBXT01000001.1"/>
</dbReference>
<keyword evidence="12" id="KW-1185">Reference proteome</keyword>
<dbReference type="InterPro" id="IPR022398">
    <property type="entry name" value="Peptidase_S8_His-AS"/>
</dbReference>
<dbReference type="InterPro" id="IPR023827">
    <property type="entry name" value="Peptidase_S8_Asp-AS"/>
</dbReference>
<dbReference type="PRINTS" id="PR00723">
    <property type="entry name" value="SUBTILISIN"/>
</dbReference>
<dbReference type="InterPro" id="IPR023828">
    <property type="entry name" value="Peptidase_S8_Ser-AS"/>
</dbReference>
<evidence type="ECO:0000313" key="12">
    <source>
        <dbReference type="Proteomes" id="UP000278440"/>
    </source>
</evidence>
<accession>A0A495Y2W9</accession>